<organism evidence="2 3">
    <name type="scientific">Streblomastix strix</name>
    <dbReference type="NCBI Taxonomy" id="222440"/>
    <lineage>
        <taxon>Eukaryota</taxon>
        <taxon>Metamonada</taxon>
        <taxon>Preaxostyla</taxon>
        <taxon>Oxymonadida</taxon>
        <taxon>Streblomastigidae</taxon>
        <taxon>Streblomastix</taxon>
    </lineage>
</organism>
<proteinExistence type="predicted"/>
<dbReference type="AlphaFoldDB" id="A0A5J4V007"/>
<feature type="region of interest" description="Disordered" evidence="1">
    <location>
        <begin position="102"/>
        <end position="130"/>
    </location>
</feature>
<feature type="non-terminal residue" evidence="2">
    <location>
        <position position="1"/>
    </location>
</feature>
<evidence type="ECO:0000313" key="3">
    <source>
        <dbReference type="Proteomes" id="UP000324800"/>
    </source>
</evidence>
<comment type="caution">
    <text evidence="2">The sequence shown here is derived from an EMBL/GenBank/DDBJ whole genome shotgun (WGS) entry which is preliminary data.</text>
</comment>
<dbReference type="Proteomes" id="UP000324800">
    <property type="component" value="Unassembled WGS sequence"/>
</dbReference>
<sequence length="227" mass="26161">HHMQIIIDEHAEIQFKWVETYCWTGGASHTEAAAYFDIETLATDQEIECEERKAKGFTLYDDLIQGTHSAKAKDKTNAMKAQIQRKEKGNVQTIIHAVNEERKRTTEYEKERQNDIKKKGEKNDEKRRSKFQAVDEKRMDVFRKVLEIQRNAHQRADDALQNEIVETTAQIEALENENFVVEAINDSQALLEKELQANMVVQTKLLNTFIQGGLLPINAFNSTISLL</sequence>
<protein>
    <submittedName>
        <fullName evidence="2">Uncharacterized protein</fullName>
    </submittedName>
</protein>
<reference evidence="2 3" key="1">
    <citation type="submission" date="2019-03" db="EMBL/GenBank/DDBJ databases">
        <title>Single cell metagenomics reveals metabolic interactions within the superorganism composed of flagellate Streblomastix strix and complex community of Bacteroidetes bacteria on its surface.</title>
        <authorList>
            <person name="Treitli S.C."/>
            <person name="Kolisko M."/>
            <person name="Husnik F."/>
            <person name="Keeling P."/>
            <person name="Hampl V."/>
        </authorList>
    </citation>
    <scope>NUCLEOTIDE SEQUENCE [LARGE SCALE GENOMIC DNA]</scope>
    <source>
        <strain evidence="2">ST1C</strain>
    </source>
</reference>
<gene>
    <name evidence="2" type="ORF">EZS28_028650</name>
</gene>
<evidence type="ECO:0000256" key="1">
    <source>
        <dbReference type="SAM" id="MobiDB-lite"/>
    </source>
</evidence>
<accession>A0A5J4V007</accession>
<evidence type="ECO:0000313" key="2">
    <source>
        <dbReference type="EMBL" id="KAA6375823.1"/>
    </source>
</evidence>
<dbReference type="EMBL" id="SNRW01010964">
    <property type="protein sequence ID" value="KAA6375823.1"/>
    <property type="molecule type" value="Genomic_DNA"/>
</dbReference>
<name>A0A5J4V007_9EUKA</name>